<dbReference type="InterPro" id="IPR050110">
    <property type="entry name" value="Glyoxalase_II_hydrolase"/>
</dbReference>
<evidence type="ECO:0000256" key="4">
    <source>
        <dbReference type="ARBA" id="ARBA00022723"/>
    </source>
</evidence>
<dbReference type="EC" id="3.1.2.6" evidence="7"/>
<organism evidence="9 10">
    <name type="scientific">Vibrio zhugei</name>
    <dbReference type="NCBI Taxonomy" id="2479546"/>
    <lineage>
        <taxon>Bacteria</taxon>
        <taxon>Pseudomonadati</taxon>
        <taxon>Pseudomonadota</taxon>
        <taxon>Gammaproteobacteria</taxon>
        <taxon>Vibrionales</taxon>
        <taxon>Vibrionaceae</taxon>
        <taxon>Vibrio</taxon>
    </lineage>
</organism>
<protein>
    <recommendedName>
        <fullName evidence="7">Hydroxyacylglutathione hydrolase</fullName>
        <ecNumber evidence="7">3.1.2.6</ecNumber>
    </recommendedName>
    <alternativeName>
        <fullName evidence="7">Glyoxalase II</fullName>
        <shortName evidence="7">Glx II</shortName>
    </alternativeName>
</protein>
<dbReference type="CDD" id="cd07723">
    <property type="entry name" value="hydroxyacylglutathione_hydrolase_MBL-fold"/>
    <property type="match status" value="1"/>
</dbReference>
<sequence length="252" mass="28547">MLHIKSIPAFDDNYIWLIHNDENRCAIVDPGEAAPVLEYLQEHQLTPDVILITHHHSDHIGGVPDIVHHYPQVNVVTPKNEPIPTQTHAVSEGDQIELFNHRFSVMELPGHTLGHVAYLGDNKLFCGDVLFSAGCGRVFEGTMAQMYHSLNKLMTLPEETEVYCAHEYTTSNVAFAMAVEPDNQALKHYRDDVIRLRAQDKSTLPTTLKVQKAINPFLRTTENTVIKSVTNRTLDTKPLSIFTALREWKNEF</sequence>
<feature type="binding site" evidence="7">
    <location>
        <position position="111"/>
    </location>
    <ligand>
        <name>Zn(2+)</name>
        <dbReference type="ChEBI" id="CHEBI:29105"/>
        <label>1</label>
    </ligand>
</feature>
<comment type="cofactor">
    <cofactor evidence="7">
        <name>Zn(2+)</name>
        <dbReference type="ChEBI" id="CHEBI:29105"/>
    </cofactor>
    <text evidence="7">Binds 2 Zn(2+) ions per subunit.</text>
</comment>
<comment type="caution">
    <text evidence="9">The sequence shown here is derived from an EMBL/GenBank/DDBJ whole genome shotgun (WGS) entry which is preliminary data.</text>
</comment>
<feature type="binding site" evidence="7">
    <location>
        <position position="58"/>
    </location>
    <ligand>
        <name>Zn(2+)</name>
        <dbReference type="ChEBI" id="CHEBI:29105"/>
        <label>2</label>
    </ligand>
</feature>
<evidence type="ECO:0000313" key="9">
    <source>
        <dbReference type="EMBL" id="MFC3022377.1"/>
    </source>
</evidence>
<feature type="binding site" evidence="7">
    <location>
        <position position="54"/>
    </location>
    <ligand>
        <name>Zn(2+)</name>
        <dbReference type="ChEBI" id="CHEBI:29105"/>
        <label>1</label>
    </ligand>
</feature>
<comment type="subunit">
    <text evidence="7">Monomer.</text>
</comment>
<dbReference type="InterPro" id="IPR017782">
    <property type="entry name" value="Hydroxyacylglutathione_Hdrlase"/>
</dbReference>
<comment type="similarity">
    <text evidence="3 7">Belongs to the metallo-beta-lactamase superfamily. Glyoxalase II family.</text>
</comment>
<dbReference type="InterPro" id="IPR001279">
    <property type="entry name" value="Metallo-B-lactamas"/>
</dbReference>
<feature type="domain" description="Metallo-beta-lactamase" evidence="8">
    <location>
        <begin position="12"/>
        <end position="166"/>
    </location>
</feature>
<feature type="binding site" evidence="7">
    <location>
        <position position="166"/>
    </location>
    <ligand>
        <name>Zn(2+)</name>
        <dbReference type="ChEBI" id="CHEBI:29105"/>
        <label>2</label>
    </ligand>
</feature>
<dbReference type="InterPro" id="IPR036866">
    <property type="entry name" value="RibonucZ/Hydroxyglut_hydro"/>
</dbReference>
<dbReference type="Proteomes" id="UP001595384">
    <property type="component" value="Unassembled WGS sequence"/>
</dbReference>
<dbReference type="PANTHER" id="PTHR43705">
    <property type="entry name" value="HYDROXYACYLGLUTATHIONE HYDROLASE"/>
    <property type="match status" value="1"/>
</dbReference>
<dbReference type="Pfam" id="PF16123">
    <property type="entry name" value="HAGH_C"/>
    <property type="match status" value="1"/>
</dbReference>
<evidence type="ECO:0000256" key="7">
    <source>
        <dbReference type="HAMAP-Rule" id="MF_01374"/>
    </source>
</evidence>
<dbReference type="Pfam" id="PF00753">
    <property type="entry name" value="Lactamase_B"/>
    <property type="match status" value="1"/>
</dbReference>
<dbReference type="NCBIfam" id="TIGR03413">
    <property type="entry name" value="GSH_gloB"/>
    <property type="match status" value="1"/>
</dbReference>
<reference evidence="10" key="1">
    <citation type="journal article" date="2019" name="Int. J. Syst. Evol. Microbiol.">
        <title>The Global Catalogue of Microorganisms (GCM) 10K type strain sequencing project: providing services to taxonomists for standard genome sequencing and annotation.</title>
        <authorList>
            <consortium name="The Broad Institute Genomics Platform"/>
            <consortium name="The Broad Institute Genome Sequencing Center for Infectious Disease"/>
            <person name="Wu L."/>
            <person name="Ma J."/>
        </authorList>
    </citation>
    <scope>NUCLEOTIDE SEQUENCE [LARGE SCALE GENOMIC DNA]</scope>
    <source>
        <strain evidence="10">KCTC 62784</strain>
    </source>
</reference>
<dbReference type="PANTHER" id="PTHR43705:SF1">
    <property type="entry name" value="HYDROXYACYLGLUTATHIONE HYDROLASE GLOB"/>
    <property type="match status" value="1"/>
</dbReference>
<evidence type="ECO:0000256" key="2">
    <source>
        <dbReference type="ARBA" id="ARBA00004963"/>
    </source>
</evidence>
<evidence type="ECO:0000313" key="10">
    <source>
        <dbReference type="Proteomes" id="UP001595384"/>
    </source>
</evidence>
<comment type="catalytic activity">
    <reaction evidence="1 7">
        <text>an S-(2-hydroxyacyl)glutathione + H2O = a 2-hydroxy carboxylate + glutathione + H(+)</text>
        <dbReference type="Rhea" id="RHEA:21864"/>
        <dbReference type="ChEBI" id="CHEBI:15377"/>
        <dbReference type="ChEBI" id="CHEBI:15378"/>
        <dbReference type="ChEBI" id="CHEBI:57925"/>
        <dbReference type="ChEBI" id="CHEBI:58896"/>
        <dbReference type="ChEBI" id="CHEBI:71261"/>
        <dbReference type="EC" id="3.1.2.6"/>
    </reaction>
</comment>
<comment type="function">
    <text evidence="7">Thiolesterase that catalyzes the hydrolysis of S-D-lactoyl-glutathione to form glutathione and D-lactic acid.</text>
</comment>
<dbReference type="InterPro" id="IPR032282">
    <property type="entry name" value="HAGH_C"/>
</dbReference>
<dbReference type="InterPro" id="IPR035680">
    <property type="entry name" value="Clx_II_MBL"/>
</dbReference>
<dbReference type="GO" id="GO:0004416">
    <property type="term" value="F:hydroxyacylglutathione hydrolase activity"/>
    <property type="evidence" value="ECO:0007669"/>
    <property type="project" value="UniProtKB-EC"/>
</dbReference>
<keyword evidence="5 7" id="KW-0378">Hydrolase</keyword>
<dbReference type="SUPFAM" id="SSF56281">
    <property type="entry name" value="Metallo-hydrolase/oxidoreductase"/>
    <property type="match status" value="1"/>
</dbReference>
<keyword evidence="6 7" id="KW-0862">Zinc</keyword>
<proteinExistence type="inferred from homology"/>
<accession>A0ABV7C2Y0</accession>
<dbReference type="Gene3D" id="3.60.15.10">
    <property type="entry name" value="Ribonuclease Z/Hydroxyacylglutathione hydrolase-like"/>
    <property type="match status" value="1"/>
</dbReference>
<feature type="binding site" evidence="7">
    <location>
        <position position="59"/>
    </location>
    <ligand>
        <name>Zn(2+)</name>
        <dbReference type="ChEBI" id="CHEBI:29105"/>
        <label>2</label>
    </ligand>
</feature>
<evidence type="ECO:0000256" key="3">
    <source>
        <dbReference type="ARBA" id="ARBA00006759"/>
    </source>
</evidence>
<name>A0ABV7C2Y0_9VIBR</name>
<dbReference type="SMART" id="SM00849">
    <property type="entry name" value="Lactamase_B"/>
    <property type="match status" value="1"/>
</dbReference>
<evidence type="ECO:0000259" key="8">
    <source>
        <dbReference type="SMART" id="SM00849"/>
    </source>
</evidence>
<keyword evidence="10" id="KW-1185">Reference proteome</keyword>
<dbReference type="PIRSF" id="PIRSF005457">
    <property type="entry name" value="Glx"/>
    <property type="match status" value="1"/>
</dbReference>
<feature type="binding site" evidence="7">
    <location>
        <position position="128"/>
    </location>
    <ligand>
        <name>Zn(2+)</name>
        <dbReference type="ChEBI" id="CHEBI:29105"/>
        <label>2</label>
    </ligand>
</feature>
<evidence type="ECO:0000256" key="1">
    <source>
        <dbReference type="ARBA" id="ARBA00001623"/>
    </source>
</evidence>
<keyword evidence="4 7" id="KW-0479">Metal-binding</keyword>
<dbReference type="HAMAP" id="MF_01374">
    <property type="entry name" value="Glyoxalase_2"/>
    <property type="match status" value="1"/>
</dbReference>
<evidence type="ECO:0000256" key="6">
    <source>
        <dbReference type="ARBA" id="ARBA00022833"/>
    </source>
</evidence>
<comment type="pathway">
    <text evidence="2 7">Secondary metabolite metabolism; methylglyoxal degradation; (R)-lactate from methylglyoxal: step 2/2.</text>
</comment>
<dbReference type="RefSeq" id="WP_123015538.1">
    <property type="nucleotide sequence ID" value="NZ_AP024911.1"/>
</dbReference>
<evidence type="ECO:0000256" key="5">
    <source>
        <dbReference type="ARBA" id="ARBA00022801"/>
    </source>
</evidence>
<gene>
    <name evidence="7 9" type="primary">gloB</name>
    <name evidence="9" type="ORF">ACFODT_00715</name>
</gene>
<feature type="binding site" evidence="7">
    <location>
        <position position="128"/>
    </location>
    <ligand>
        <name>Zn(2+)</name>
        <dbReference type="ChEBI" id="CHEBI:29105"/>
        <label>1</label>
    </ligand>
</feature>
<feature type="binding site" evidence="7">
    <location>
        <position position="56"/>
    </location>
    <ligand>
        <name>Zn(2+)</name>
        <dbReference type="ChEBI" id="CHEBI:29105"/>
        <label>1</label>
    </ligand>
</feature>
<dbReference type="EMBL" id="JBHRSE010000003">
    <property type="protein sequence ID" value="MFC3022377.1"/>
    <property type="molecule type" value="Genomic_DNA"/>
</dbReference>